<reference evidence="2" key="1">
    <citation type="journal article" date="2019" name="bioRxiv">
        <title>The Genome of the Zebra Mussel, Dreissena polymorpha: A Resource for Invasive Species Research.</title>
        <authorList>
            <person name="McCartney M.A."/>
            <person name="Auch B."/>
            <person name="Kono T."/>
            <person name="Mallez S."/>
            <person name="Zhang Y."/>
            <person name="Obille A."/>
            <person name="Becker A."/>
            <person name="Abrahante J.E."/>
            <person name="Garbe J."/>
            <person name="Badalamenti J.P."/>
            <person name="Herman A."/>
            <person name="Mangelson H."/>
            <person name="Liachko I."/>
            <person name="Sullivan S."/>
            <person name="Sone E.D."/>
            <person name="Koren S."/>
            <person name="Silverstein K.A.T."/>
            <person name="Beckman K.B."/>
            <person name="Gohl D.M."/>
        </authorList>
    </citation>
    <scope>NUCLEOTIDE SEQUENCE</scope>
    <source>
        <strain evidence="2">Duluth1</strain>
        <tissue evidence="2">Whole animal</tissue>
    </source>
</reference>
<reference evidence="2" key="2">
    <citation type="submission" date="2020-11" db="EMBL/GenBank/DDBJ databases">
        <authorList>
            <person name="McCartney M.A."/>
            <person name="Auch B."/>
            <person name="Kono T."/>
            <person name="Mallez S."/>
            <person name="Becker A."/>
            <person name="Gohl D.M."/>
            <person name="Silverstein K.A.T."/>
            <person name="Koren S."/>
            <person name="Bechman K.B."/>
            <person name="Herman A."/>
            <person name="Abrahante J.E."/>
            <person name="Garbe J."/>
        </authorList>
    </citation>
    <scope>NUCLEOTIDE SEQUENCE</scope>
    <source>
        <strain evidence="2">Duluth1</strain>
        <tissue evidence="2">Whole animal</tissue>
    </source>
</reference>
<dbReference type="SMART" id="SM00490">
    <property type="entry name" value="HELICc"/>
    <property type="match status" value="1"/>
</dbReference>
<gene>
    <name evidence="2" type="ORF">DPMN_121655</name>
</gene>
<sequence>IRQFYASLPYHPIANVVFYVRYMSVLCIIALPPNSSHCVLRQVYVSIHQFYASMPYHPIAHTVFYARPGIRQFYASLPYHPIAHTVFYARYTSVLCINALPPNSSHCVLCQLTLCSMSGIRQFYALVPYHPIAHAVFEEKTKALVHLLSSVSFQQCLIFSNLQTRAQTLADVLNGKGWPTACIAGCLDQRDRNHAMAKLKTYKCRILISTDLTSRGIDADKVNLVVNLDVPKDHETYLHRIGRAGRFGSFGIAVTLVSDGQEQLSLDSIQKRCNTQVLPLPGIL</sequence>
<feature type="non-terminal residue" evidence="2">
    <location>
        <position position="1"/>
    </location>
</feature>
<name>A0A9D4GQZ2_DREPO</name>
<dbReference type="CDD" id="cd18787">
    <property type="entry name" value="SF2_C_DEAD"/>
    <property type="match status" value="1"/>
</dbReference>
<feature type="domain" description="Helicase C-terminal" evidence="1">
    <location>
        <begin position="143"/>
        <end position="284"/>
    </location>
</feature>
<comment type="caution">
    <text evidence="2">The sequence shown here is derived from an EMBL/GenBank/DDBJ whole genome shotgun (WGS) entry which is preliminary data.</text>
</comment>
<dbReference type="InterPro" id="IPR027417">
    <property type="entry name" value="P-loop_NTPase"/>
</dbReference>
<accession>A0A9D4GQZ2</accession>
<organism evidence="2 3">
    <name type="scientific">Dreissena polymorpha</name>
    <name type="common">Zebra mussel</name>
    <name type="synonym">Mytilus polymorpha</name>
    <dbReference type="NCBI Taxonomy" id="45954"/>
    <lineage>
        <taxon>Eukaryota</taxon>
        <taxon>Metazoa</taxon>
        <taxon>Spiralia</taxon>
        <taxon>Lophotrochozoa</taxon>
        <taxon>Mollusca</taxon>
        <taxon>Bivalvia</taxon>
        <taxon>Autobranchia</taxon>
        <taxon>Heteroconchia</taxon>
        <taxon>Euheterodonta</taxon>
        <taxon>Imparidentia</taxon>
        <taxon>Neoheterodontei</taxon>
        <taxon>Myida</taxon>
        <taxon>Dreissenoidea</taxon>
        <taxon>Dreissenidae</taxon>
        <taxon>Dreissena</taxon>
    </lineage>
</organism>
<dbReference type="EMBL" id="JAIWYP010000005">
    <property type="protein sequence ID" value="KAH3819911.1"/>
    <property type="molecule type" value="Genomic_DNA"/>
</dbReference>
<dbReference type="PANTHER" id="PTHR47958">
    <property type="entry name" value="ATP-DEPENDENT RNA HELICASE DBP3"/>
    <property type="match status" value="1"/>
</dbReference>
<protein>
    <recommendedName>
        <fullName evidence="1">Helicase C-terminal domain-containing protein</fullName>
    </recommendedName>
</protein>
<dbReference type="InterPro" id="IPR001650">
    <property type="entry name" value="Helicase_C-like"/>
</dbReference>
<evidence type="ECO:0000313" key="3">
    <source>
        <dbReference type="Proteomes" id="UP000828390"/>
    </source>
</evidence>
<evidence type="ECO:0000313" key="2">
    <source>
        <dbReference type="EMBL" id="KAH3819911.1"/>
    </source>
</evidence>
<evidence type="ECO:0000259" key="1">
    <source>
        <dbReference type="PROSITE" id="PS51194"/>
    </source>
</evidence>
<keyword evidence="3" id="KW-1185">Reference proteome</keyword>
<dbReference type="AlphaFoldDB" id="A0A9D4GQZ2"/>
<dbReference type="Pfam" id="PF00271">
    <property type="entry name" value="Helicase_C"/>
    <property type="match status" value="1"/>
</dbReference>
<dbReference type="Gene3D" id="3.40.50.300">
    <property type="entry name" value="P-loop containing nucleotide triphosphate hydrolases"/>
    <property type="match status" value="1"/>
</dbReference>
<dbReference type="PROSITE" id="PS51194">
    <property type="entry name" value="HELICASE_CTER"/>
    <property type="match status" value="1"/>
</dbReference>
<dbReference type="SUPFAM" id="SSF52540">
    <property type="entry name" value="P-loop containing nucleoside triphosphate hydrolases"/>
    <property type="match status" value="1"/>
</dbReference>
<dbReference type="Proteomes" id="UP000828390">
    <property type="component" value="Unassembled WGS sequence"/>
</dbReference>
<proteinExistence type="predicted"/>